<dbReference type="InterPro" id="IPR031127">
    <property type="entry name" value="E3_UB_ligase_RBR"/>
</dbReference>
<dbReference type="Gene3D" id="1.20.120.1750">
    <property type="match status" value="1"/>
</dbReference>
<dbReference type="PROSITE" id="PS50089">
    <property type="entry name" value="ZF_RING_2"/>
    <property type="match status" value="1"/>
</dbReference>
<gene>
    <name evidence="10" type="ORF">CVT26_007270</name>
</gene>
<dbReference type="GO" id="GO:0008270">
    <property type="term" value="F:zinc ion binding"/>
    <property type="evidence" value="ECO:0007669"/>
    <property type="project" value="UniProtKB-KW"/>
</dbReference>
<evidence type="ECO:0000256" key="4">
    <source>
        <dbReference type="ARBA" id="ARBA00022771"/>
    </source>
</evidence>
<evidence type="ECO:0000256" key="7">
    <source>
        <dbReference type="PROSITE-ProRule" id="PRU00175"/>
    </source>
</evidence>
<evidence type="ECO:0000256" key="3">
    <source>
        <dbReference type="ARBA" id="ARBA00022737"/>
    </source>
</evidence>
<evidence type="ECO:0000313" key="11">
    <source>
        <dbReference type="Proteomes" id="UP000284706"/>
    </source>
</evidence>
<evidence type="ECO:0000259" key="9">
    <source>
        <dbReference type="PROSITE" id="PS51873"/>
    </source>
</evidence>
<dbReference type="InterPro" id="IPR017907">
    <property type="entry name" value="Znf_RING_CS"/>
</dbReference>
<dbReference type="GO" id="GO:0016567">
    <property type="term" value="P:protein ubiquitination"/>
    <property type="evidence" value="ECO:0007669"/>
    <property type="project" value="InterPro"/>
</dbReference>
<keyword evidence="4 7" id="KW-0863">Zinc-finger</keyword>
<organism evidence="10 11">
    <name type="scientific">Gymnopilus dilepis</name>
    <dbReference type="NCBI Taxonomy" id="231916"/>
    <lineage>
        <taxon>Eukaryota</taxon>
        <taxon>Fungi</taxon>
        <taxon>Dikarya</taxon>
        <taxon>Basidiomycota</taxon>
        <taxon>Agaricomycotina</taxon>
        <taxon>Agaricomycetes</taxon>
        <taxon>Agaricomycetidae</taxon>
        <taxon>Agaricales</taxon>
        <taxon>Agaricineae</taxon>
        <taxon>Hymenogastraceae</taxon>
        <taxon>Gymnopilus</taxon>
    </lineage>
</organism>
<feature type="domain" description="RING-type" evidence="8">
    <location>
        <begin position="361"/>
        <end position="408"/>
    </location>
</feature>
<dbReference type="GO" id="GO:0004842">
    <property type="term" value="F:ubiquitin-protein transferase activity"/>
    <property type="evidence" value="ECO:0007669"/>
    <property type="project" value="InterPro"/>
</dbReference>
<dbReference type="STRING" id="231916.A0A409W1H7"/>
<dbReference type="OrthoDB" id="1431934at2759"/>
<dbReference type="Proteomes" id="UP000284706">
    <property type="component" value="Unassembled WGS sequence"/>
</dbReference>
<comment type="caution">
    <text evidence="10">The sequence shown here is derived from an EMBL/GenBank/DDBJ whole genome shotgun (WGS) entry which is preliminary data.</text>
</comment>
<proteinExistence type="predicted"/>
<dbReference type="PROSITE" id="PS51873">
    <property type="entry name" value="TRIAD"/>
    <property type="match status" value="1"/>
</dbReference>
<keyword evidence="1" id="KW-0808">Transferase</keyword>
<keyword evidence="3" id="KW-0677">Repeat</keyword>
<dbReference type="CDD" id="cd22584">
    <property type="entry name" value="Rcat_RBR_unk"/>
    <property type="match status" value="1"/>
</dbReference>
<sequence>MNCIEPTTDEAIDAIVAEVLQGKQRIISYPHTSQYGPDGTGRSACGLAALNCARIVMKLHEERNVDDGVKGTLLMFSRPAMEDIISICSAWQSSEHLEVDELLQVPVFKNAFETLRVEYGRTGYPAFLSLIRRLESVAGQGKATILAAIITRPPEILVCLRIPTSLGRTIFAVFDSHPRPTHPLGSGFILNSSPEATAKYLDEILGIDPSILSDPSMRWQAELLSQFCSHIVIQKDRLRCASDVDFILMEASMSILRLRTELAESRQRESYLATENEDMQSRLADLEDAIHSVDAVGKGKGRWDFGNTDSNGGEMVREVGDDKPIDDATAAIRLQTLCDEEHQELTSQRKALITVFGTFECQICFESFSCDHVCQFDICKHSFCRDCLKNHIASTLNARRYPIPCPSCVAAKAQETSMVDDLMFESLGPTTQQVAIFRELQLASYSIVIHCRKCEETMFVDREEYQASRVIACPLPRCNYIWCKNCQQTIEMGGPDHSCDGSSELAHLMKRRGWRHCPGCQTPIQKESGCNHMTCVSPGCNTQVNPFLFYLHFCYICGESMVQSLNRAEIRSAISAHYRKCHLFEY</sequence>
<protein>
    <recommendedName>
        <fullName evidence="12">RING-type domain-containing protein</fullName>
    </recommendedName>
</protein>
<dbReference type="PANTHER" id="PTHR11685">
    <property type="entry name" value="RBR FAMILY RING FINGER AND IBR DOMAIN-CONTAINING"/>
    <property type="match status" value="1"/>
</dbReference>
<evidence type="ECO:0000256" key="1">
    <source>
        <dbReference type="ARBA" id="ARBA00022679"/>
    </source>
</evidence>
<dbReference type="InterPro" id="IPR044066">
    <property type="entry name" value="TRIAD_supradom"/>
</dbReference>
<name>A0A409W1H7_9AGAR</name>
<evidence type="ECO:0000256" key="2">
    <source>
        <dbReference type="ARBA" id="ARBA00022723"/>
    </source>
</evidence>
<dbReference type="InterPro" id="IPR001841">
    <property type="entry name" value="Znf_RING"/>
</dbReference>
<dbReference type="AlphaFoldDB" id="A0A409W1H7"/>
<dbReference type="InterPro" id="IPR013083">
    <property type="entry name" value="Znf_RING/FYVE/PHD"/>
</dbReference>
<evidence type="ECO:0008006" key="12">
    <source>
        <dbReference type="Google" id="ProtNLM"/>
    </source>
</evidence>
<dbReference type="EMBL" id="NHYE01005463">
    <property type="protein sequence ID" value="PPQ72313.1"/>
    <property type="molecule type" value="Genomic_DNA"/>
</dbReference>
<keyword evidence="11" id="KW-1185">Reference proteome</keyword>
<evidence type="ECO:0000313" key="10">
    <source>
        <dbReference type="EMBL" id="PPQ72313.1"/>
    </source>
</evidence>
<feature type="domain" description="RING-type" evidence="9">
    <location>
        <begin position="357"/>
        <end position="581"/>
    </location>
</feature>
<evidence type="ECO:0000256" key="6">
    <source>
        <dbReference type="ARBA" id="ARBA00022833"/>
    </source>
</evidence>
<keyword evidence="2" id="KW-0479">Metal-binding</keyword>
<dbReference type="SUPFAM" id="SSF57850">
    <property type="entry name" value="RING/U-box"/>
    <property type="match status" value="2"/>
</dbReference>
<dbReference type="InParanoid" id="A0A409W1H7"/>
<reference evidence="10 11" key="1">
    <citation type="journal article" date="2018" name="Evol. Lett.">
        <title>Horizontal gene cluster transfer increased hallucinogenic mushroom diversity.</title>
        <authorList>
            <person name="Reynolds H.T."/>
            <person name="Vijayakumar V."/>
            <person name="Gluck-Thaler E."/>
            <person name="Korotkin H.B."/>
            <person name="Matheny P.B."/>
            <person name="Slot J.C."/>
        </authorList>
    </citation>
    <scope>NUCLEOTIDE SEQUENCE [LARGE SCALE GENOMIC DNA]</scope>
    <source>
        <strain evidence="10 11">SRW20</strain>
    </source>
</reference>
<keyword evidence="6" id="KW-0862">Zinc</keyword>
<dbReference type="PROSITE" id="PS00518">
    <property type="entry name" value="ZF_RING_1"/>
    <property type="match status" value="1"/>
</dbReference>
<accession>A0A409W1H7</accession>
<dbReference type="Gene3D" id="3.30.40.10">
    <property type="entry name" value="Zinc/RING finger domain, C3HC4 (zinc finger)"/>
    <property type="match status" value="1"/>
</dbReference>
<evidence type="ECO:0000256" key="5">
    <source>
        <dbReference type="ARBA" id="ARBA00022786"/>
    </source>
</evidence>
<keyword evidence="5" id="KW-0833">Ubl conjugation pathway</keyword>
<evidence type="ECO:0000259" key="8">
    <source>
        <dbReference type="PROSITE" id="PS50089"/>
    </source>
</evidence>